<comment type="caution">
    <text evidence="1">The sequence shown here is derived from an EMBL/GenBank/DDBJ whole genome shotgun (WGS) entry which is preliminary data.</text>
</comment>
<reference evidence="1" key="1">
    <citation type="journal article" date="2012" name="Science">
        <title>Fermentation, hydrogen, and sulfur metabolism in multiple uncultivated bacterial phyla.</title>
        <authorList>
            <person name="Wrighton K.C."/>
            <person name="Thomas B.C."/>
            <person name="Sharon I."/>
            <person name="Miller C.S."/>
            <person name="Castelle C.J."/>
            <person name="VerBerkmoes N.C."/>
            <person name="Wilkins M.J."/>
            <person name="Hettich R.L."/>
            <person name="Lipton M.S."/>
            <person name="Williams K.H."/>
            <person name="Long P.E."/>
            <person name="Banfield J.F."/>
        </authorList>
    </citation>
    <scope>NUCLEOTIDE SEQUENCE [LARGE SCALE GENOMIC DNA]</scope>
</reference>
<protein>
    <submittedName>
        <fullName evidence="1">Uncharacterized protein</fullName>
    </submittedName>
</protein>
<sequence length="94" mass="11630">MYKNVDKGIYILFSRFDYFLHIDRSSKLERFQENEFHTCSHICKVGFLYLCDRILFHRFERLFGWDNLEFTDIGEIHIDREFRIVEINDDKNQE</sequence>
<accession>K1XX17</accession>
<evidence type="ECO:0000313" key="1">
    <source>
        <dbReference type="EMBL" id="EKD29496.1"/>
    </source>
</evidence>
<dbReference type="AlphaFoldDB" id="K1XX17"/>
<dbReference type="EMBL" id="AMFJ01034385">
    <property type="protein sequence ID" value="EKD29496.1"/>
    <property type="molecule type" value="Genomic_DNA"/>
</dbReference>
<organism evidence="1">
    <name type="scientific">uncultured bacterium</name>
    <name type="common">gcode 4</name>
    <dbReference type="NCBI Taxonomy" id="1234023"/>
    <lineage>
        <taxon>Bacteria</taxon>
        <taxon>environmental samples</taxon>
    </lineage>
</organism>
<gene>
    <name evidence="1" type="ORF">ACD_78C00385G0001</name>
</gene>
<name>K1XX17_9BACT</name>
<proteinExistence type="predicted"/>